<feature type="transmembrane region" description="Helical" evidence="1">
    <location>
        <begin position="114"/>
        <end position="131"/>
    </location>
</feature>
<dbReference type="OrthoDB" id="5838511at2759"/>
<keyword evidence="1" id="KW-0812">Transmembrane</keyword>
<evidence type="ECO:0000313" key="2">
    <source>
        <dbReference type="EMBL" id="KJH53441.1"/>
    </source>
</evidence>
<dbReference type="Proteomes" id="UP000053766">
    <property type="component" value="Unassembled WGS sequence"/>
</dbReference>
<keyword evidence="3" id="KW-1185">Reference proteome</keyword>
<dbReference type="AlphaFoldDB" id="A0A0D8YFL8"/>
<dbReference type="STRING" id="29172.A0A0D8YFL8"/>
<sequence length="215" mass="24978">MPKDVLRPVAMKYTADSPVEKTPSFMERLQAIISPTQNTTSQIVKVRLINSWQDVTFDKINIVICNYLYDRKSGNHQVWKELERVTKLRRENLFYGMWCVGLALIIHNDSLTTLYCMLVLVFPAICSIIVLSSEDMHGVQFWLQYWTVYGMITSIGKSLKRSSHEASDTSWIEIVFFAACLLPGTYLLDFIFSCITPVFNTLRLKFEEYNYHYVS</sequence>
<accession>A0A0D8YFL8</accession>
<reference evidence="2 3" key="1">
    <citation type="submission" date="2013-11" db="EMBL/GenBank/DDBJ databases">
        <title>Draft genome of the bovine lungworm Dictyocaulus viviparus.</title>
        <authorList>
            <person name="Mitreva M."/>
        </authorList>
    </citation>
    <scope>NUCLEOTIDE SEQUENCE [LARGE SCALE GENOMIC DNA]</scope>
    <source>
        <strain evidence="2 3">HannoverDv2000</strain>
    </source>
</reference>
<proteinExistence type="predicted"/>
<feature type="transmembrane region" description="Helical" evidence="1">
    <location>
        <begin position="171"/>
        <end position="195"/>
    </location>
</feature>
<organism evidence="2 3">
    <name type="scientific">Dictyocaulus viviparus</name>
    <name type="common">Bovine lungworm</name>
    <dbReference type="NCBI Taxonomy" id="29172"/>
    <lineage>
        <taxon>Eukaryota</taxon>
        <taxon>Metazoa</taxon>
        <taxon>Ecdysozoa</taxon>
        <taxon>Nematoda</taxon>
        <taxon>Chromadorea</taxon>
        <taxon>Rhabditida</taxon>
        <taxon>Rhabditina</taxon>
        <taxon>Rhabditomorpha</taxon>
        <taxon>Strongyloidea</taxon>
        <taxon>Metastrongylidae</taxon>
        <taxon>Dictyocaulus</taxon>
    </lineage>
</organism>
<dbReference type="EMBL" id="KN716152">
    <property type="protein sequence ID" value="KJH53441.1"/>
    <property type="molecule type" value="Genomic_DNA"/>
</dbReference>
<evidence type="ECO:0008006" key="4">
    <source>
        <dbReference type="Google" id="ProtNLM"/>
    </source>
</evidence>
<name>A0A0D8YFL8_DICVI</name>
<reference evidence="3" key="2">
    <citation type="journal article" date="2016" name="Sci. Rep.">
        <title>Dictyocaulus viviparus genome, variome and transcriptome elucidate lungworm biology and support future intervention.</title>
        <authorList>
            <person name="McNulty S.N."/>
            <person name="Strube C."/>
            <person name="Rosa B.A."/>
            <person name="Martin J.C."/>
            <person name="Tyagi R."/>
            <person name="Choi Y.J."/>
            <person name="Wang Q."/>
            <person name="Hallsworth Pepin K."/>
            <person name="Zhang X."/>
            <person name="Ozersky P."/>
            <person name="Wilson R.K."/>
            <person name="Sternberg P.W."/>
            <person name="Gasser R.B."/>
            <person name="Mitreva M."/>
        </authorList>
    </citation>
    <scope>NUCLEOTIDE SEQUENCE [LARGE SCALE GENOMIC DNA]</scope>
    <source>
        <strain evidence="3">HannoverDv2000</strain>
    </source>
</reference>
<keyword evidence="1" id="KW-0472">Membrane</keyword>
<keyword evidence="1" id="KW-1133">Transmembrane helix</keyword>
<gene>
    <name evidence="2" type="ORF">DICVIV_00379</name>
</gene>
<evidence type="ECO:0000313" key="3">
    <source>
        <dbReference type="Proteomes" id="UP000053766"/>
    </source>
</evidence>
<protein>
    <recommendedName>
        <fullName evidence="4">Receptor expression-enhancing protein</fullName>
    </recommendedName>
</protein>
<evidence type="ECO:0000256" key="1">
    <source>
        <dbReference type="SAM" id="Phobius"/>
    </source>
</evidence>